<dbReference type="InterPro" id="IPR050416">
    <property type="entry name" value="FAD-linked_Oxidoreductase"/>
</dbReference>
<protein>
    <recommendedName>
        <fullName evidence="6">FAD-binding PCMH-type domain-containing protein</fullName>
    </recommendedName>
</protein>
<dbReference type="InterPro" id="IPR036318">
    <property type="entry name" value="FAD-bd_PCMH-like_sf"/>
</dbReference>
<dbReference type="PANTHER" id="PTHR42973:SF13">
    <property type="entry name" value="FAD-BINDING PCMH-TYPE DOMAIN-CONTAINING PROTEIN"/>
    <property type="match status" value="1"/>
</dbReference>
<evidence type="ECO:0000256" key="3">
    <source>
        <dbReference type="ARBA" id="ARBA00022827"/>
    </source>
</evidence>
<keyword evidence="3" id="KW-0274">FAD</keyword>
<comment type="similarity">
    <text evidence="1">Belongs to the oxygen-dependent FAD-linked oxidoreductase family.</text>
</comment>
<comment type="caution">
    <text evidence="7">The sequence shown here is derived from an EMBL/GenBank/DDBJ whole genome shotgun (WGS) entry which is preliminary data.</text>
</comment>
<keyword evidence="4" id="KW-0560">Oxidoreductase</keyword>
<dbReference type="PROSITE" id="PS51387">
    <property type="entry name" value="FAD_PCMH"/>
    <property type="match status" value="1"/>
</dbReference>
<keyword evidence="2" id="KW-0285">Flavoprotein</keyword>
<evidence type="ECO:0000313" key="8">
    <source>
        <dbReference type="Proteomes" id="UP000053095"/>
    </source>
</evidence>
<organism evidence="7 8">
    <name type="scientific">Talaromyces pinophilus</name>
    <name type="common">Penicillium pinophilum</name>
    <dbReference type="NCBI Taxonomy" id="128442"/>
    <lineage>
        <taxon>Eukaryota</taxon>
        <taxon>Fungi</taxon>
        <taxon>Dikarya</taxon>
        <taxon>Ascomycota</taxon>
        <taxon>Pezizomycotina</taxon>
        <taxon>Eurotiomycetes</taxon>
        <taxon>Eurotiomycetidae</taxon>
        <taxon>Eurotiales</taxon>
        <taxon>Trichocomaceae</taxon>
        <taxon>Talaromyces</taxon>
        <taxon>Talaromyces sect. Talaromyces</taxon>
    </lineage>
</organism>
<dbReference type="EMBL" id="DF933811">
    <property type="protein sequence ID" value="GAM34215.1"/>
    <property type="molecule type" value="Genomic_DNA"/>
</dbReference>
<evidence type="ECO:0000256" key="1">
    <source>
        <dbReference type="ARBA" id="ARBA00005466"/>
    </source>
</evidence>
<evidence type="ECO:0000256" key="5">
    <source>
        <dbReference type="SAM" id="MobiDB-lite"/>
    </source>
</evidence>
<proteinExistence type="inferred from homology"/>
<evidence type="ECO:0000256" key="2">
    <source>
        <dbReference type="ARBA" id="ARBA00022630"/>
    </source>
</evidence>
<dbReference type="Pfam" id="PF01565">
    <property type="entry name" value="FAD_binding_4"/>
    <property type="match status" value="1"/>
</dbReference>
<dbReference type="InterPro" id="IPR016169">
    <property type="entry name" value="FAD-bd_PCMH_sub2"/>
</dbReference>
<dbReference type="SUPFAM" id="SSF56176">
    <property type="entry name" value="FAD-binding/transporter-associated domain-like"/>
    <property type="match status" value="1"/>
</dbReference>
<reference evidence="8" key="1">
    <citation type="journal article" date="2015" name="Genome Announc.">
        <title>Draft genome sequence of Talaromyces cellulolyticus strain Y-94, a source of lignocellulosic biomass-degrading enzymes.</title>
        <authorList>
            <person name="Fujii T."/>
            <person name="Koike H."/>
            <person name="Sawayama S."/>
            <person name="Yano S."/>
            <person name="Inoue H."/>
        </authorList>
    </citation>
    <scope>NUCLEOTIDE SEQUENCE [LARGE SCALE GENOMIC DNA]</scope>
    <source>
        <strain evidence="8">Y-94</strain>
    </source>
</reference>
<dbReference type="InterPro" id="IPR006094">
    <property type="entry name" value="Oxid_FAD_bind_N"/>
</dbReference>
<accession>A0A6V8H2C4</accession>
<sequence length="590" mass="66414">MSTNKAGKDKNHSVTARMKYAGHIRQDTFGRSYAHLLSEVDEPATYLGVSTRHEHIQDRRRMGIYRHPQLWQSLPVNAEFEFQERSDILSLDNSKQQLNKQLVSLQSPEERRQIQLQQHRIYHWEQSLYLEELRRIQKAQLIWSATHPGNHPRADFFFQYVRRVMRLAQILPLSETLRSDTGRGALKVLEVLCTCESSVAYRSGMRAVNRKCICGMPMHRVRPHRQWTHLYKCYKHWLRKCKTFSGRQNIIATSNMMSFYENWSISRSIGRRLVIYDLRKYLGNEKGLPDSAITNKVRLMFVSIRLAASQAYDEPPTHIATARYTFFRKNINKITAGLSYDSACTELEAIKSTSVMAITCGVSADQLCSAFSSMSPRLVDGHLPSPLGCNINRGVLIDLSSLKTLDYDAANEVVSIGSGLRWQAVYEGLAPYERTDVGGRLLDVGVGGLLLGSGLSYLSGLYGLACDNVVNFDVVLASGERVNANTTSNSDLFWALKGGANNFGTVTTFIVRTYPIGDVWGGIKVYHLEYLPDVLAALETYQSVENKDPHSAETPPHPRTPSAGLSTFAGPEISPIALKKTFVYYAGLDR</sequence>
<feature type="domain" description="FAD-binding PCMH-type" evidence="6">
    <location>
        <begin position="350"/>
        <end position="516"/>
    </location>
</feature>
<dbReference type="GO" id="GO:0071949">
    <property type="term" value="F:FAD binding"/>
    <property type="evidence" value="ECO:0007669"/>
    <property type="project" value="InterPro"/>
</dbReference>
<keyword evidence="8" id="KW-1185">Reference proteome</keyword>
<evidence type="ECO:0000259" key="6">
    <source>
        <dbReference type="PROSITE" id="PS51387"/>
    </source>
</evidence>
<dbReference type="Gene3D" id="3.30.465.10">
    <property type="match status" value="1"/>
</dbReference>
<dbReference type="GO" id="GO:0016491">
    <property type="term" value="F:oxidoreductase activity"/>
    <property type="evidence" value="ECO:0007669"/>
    <property type="project" value="UniProtKB-KW"/>
</dbReference>
<dbReference type="Proteomes" id="UP000053095">
    <property type="component" value="Unassembled WGS sequence"/>
</dbReference>
<dbReference type="PANTHER" id="PTHR42973">
    <property type="entry name" value="BINDING OXIDOREDUCTASE, PUTATIVE (AFU_ORTHOLOGUE AFUA_1G17690)-RELATED"/>
    <property type="match status" value="1"/>
</dbReference>
<name>A0A6V8H2C4_TALPI</name>
<dbReference type="AlphaFoldDB" id="A0A6V8H2C4"/>
<feature type="region of interest" description="Disordered" evidence="5">
    <location>
        <begin position="546"/>
        <end position="568"/>
    </location>
</feature>
<evidence type="ECO:0000256" key="4">
    <source>
        <dbReference type="ARBA" id="ARBA00023002"/>
    </source>
</evidence>
<dbReference type="InterPro" id="IPR016166">
    <property type="entry name" value="FAD-bd_PCMH"/>
</dbReference>
<evidence type="ECO:0000313" key="7">
    <source>
        <dbReference type="EMBL" id="GAM34215.1"/>
    </source>
</evidence>
<gene>
    <name evidence="7" type="ORF">TCE0_015f01647</name>
</gene>